<evidence type="ECO:0000313" key="2">
    <source>
        <dbReference type="EMBL" id="KAF3330014.1"/>
    </source>
</evidence>
<sequence length="149" mass="16707">MRQHASDPVAPVEGAAAKSKSKKGKVSKEKKPRAAPSHPPYAEVSAVKCGRLQVDGEMVHAGYVLQRSQKISHFLHRHEPPVFAEAVQILQDETDVLTVCKPASVPVWIFWYGFSKKILLPLSMLQRSQFLLRELLPIYMSKARIVFCS</sequence>
<comment type="caution">
    <text evidence="2">The sequence shown here is derived from an EMBL/GenBank/DDBJ whole genome shotgun (WGS) entry which is preliminary data.</text>
</comment>
<gene>
    <name evidence="2" type="ORF">FCM35_KLT05345</name>
</gene>
<reference evidence="2" key="1">
    <citation type="submission" date="2020-01" db="EMBL/GenBank/DDBJ databases">
        <title>Genome sequence of Kobresia littledalei, the first chromosome-level genome in the family Cyperaceae.</title>
        <authorList>
            <person name="Qu G."/>
        </authorList>
    </citation>
    <scope>NUCLEOTIDE SEQUENCE</scope>
    <source>
        <strain evidence="2">C.B.Clarke</strain>
        <tissue evidence="2">Leaf</tissue>
    </source>
</reference>
<keyword evidence="3" id="KW-1185">Reference proteome</keyword>
<feature type="region of interest" description="Disordered" evidence="1">
    <location>
        <begin position="1"/>
        <end position="42"/>
    </location>
</feature>
<dbReference type="OrthoDB" id="424794at2759"/>
<dbReference type="EMBL" id="SWLB01000014">
    <property type="protein sequence ID" value="KAF3330014.1"/>
    <property type="molecule type" value="Genomic_DNA"/>
</dbReference>
<evidence type="ECO:0000256" key="1">
    <source>
        <dbReference type="SAM" id="MobiDB-lite"/>
    </source>
</evidence>
<accession>A0A833VP54</accession>
<dbReference type="AlphaFoldDB" id="A0A833VP54"/>
<protein>
    <submittedName>
        <fullName evidence="2">RNA pseudouridine synthase 7 isoform X4</fullName>
    </submittedName>
</protein>
<organism evidence="2 3">
    <name type="scientific">Carex littledalei</name>
    <dbReference type="NCBI Taxonomy" id="544730"/>
    <lineage>
        <taxon>Eukaryota</taxon>
        <taxon>Viridiplantae</taxon>
        <taxon>Streptophyta</taxon>
        <taxon>Embryophyta</taxon>
        <taxon>Tracheophyta</taxon>
        <taxon>Spermatophyta</taxon>
        <taxon>Magnoliopsida</taxon>
        <taxon>Liliopsida</taxon>
        <taxon>Poales</taxon>
        <taxon>Cyperaceae</taxon>
        <taxon>Cyperoideae</taxon>
        <taxon>Cariceae</taxon>
        <taxon>Carex</taxon>
        <taxon>Carex subgen. Euthyceras</taxon>
    </lineage>
</organism>
<feature type="compositionally biased region" description="Basic residues" evidence="1">
    <location>
        <begin position="19"/>
        <end position="33"/>
    </location>
</feature>
<name>A0A833VP54_9POAL</name>
<evidence type="ECO:0000313" key="3">
    <source>
        <dbReference type="Proteomes" id="UP000623129"/>
    </source>
</evidence>
<dbReference type="Proteomes" id="UP000623129">
    <property type="component" value="Unassembled WGS sequence"/>
</dbReference>
<proteinExistence type="predicted"/>